<feature type="compositionally biased region" description="Basic and acidic residues" evidence="2">
    <location>
        <begin position="560"/>
        <end position="579"/>
    </location>
</feature>
<evidence type="ECO:0000256" key="3">
    <source>
        <dbReference type="SAM" id="SignalP"/>
    </source>
</evidence>
<keyword evidence="3" id="KW-0732">Signal</keyword>
<feature type="coiled-coil region" evidence="1">
    <location>
        <begin position="223"/>
        <end position="260"/>
    </location>
</feature>
<name>A0A6A6H3E5_VIRVR</name>
<evidence type="ECO:0000313" key="4">
    <source>
        <dbReference type="EMBL" id="KAF2232614.1"/>
    </source>
</evidence>
<dbReference type="OrthoDB" id="4225201at2759"/>
<sequence length="588" mass="66419">MHGFLKALALLPAIGRTLAAPRAINEDISSLTPRVLELDPHNAQALLSVPCPSCSRQDGGQSDDDALEFEIEVLPSEDPCDTSNLTLNGELLPFKLRTETYSDDFTTGRGNVNVQSGSSFHSVYFSWNSSCLLGGLPATDRTGSVALLLEFQVEGVDGQDLKQPVGFRLSYRHLPIPQLLRLGTLVNAPKDGTDNLEPPDDWRDPPAHLRIDVAALKDNLQVQAALSKDQEFIEHEIEELRELQSHVRELRDIIRTKEKVISTHLGKDVFTLTEYIDQCDNFGCVLKAILHKAHGAIKGMYARLHDHSHDQKQKVIMASNTQGHWNETRTAEDSPNDSNDQDSKPKLSKGLVVALGAVAAALGCSCIFIAIRCCCCSSRQKVERLADRQERRNLRSYKRAYRRRRWRDWWHKRDRRISDYEEKRSLIRDQEGLLEEAMQEEIRQLHNAHEVVSDIVRAEEGRYGQPQTEPANQHSGQYTSRRSSNASDRYSLPLSRTSSLPSYTTEPGSAGLPGYEEHDDEITTVADGFAQYAPSSSSDHHWSPESSIIEISPRQSTETMRTKYEDYENQDEHRDKPYDDEQQNQYGD</sequence>
<reference evidence="4" key="1">
    <citation type="journal article" date="2020" name="Stud. Mycol.">
        <title>101 Dothideomycetes genomes: a test case for predicting lifestyles and emergence of pathogens.</title>
        <authorList>
            <person name="Haridas S."/>
            <person name="Albert R."/>
            <person name="Binder M."/>
            <person name="Bloem J."/>
            <person name="Labutti K."/>
            <person name="Salamov A."/>
            <person name="Andreopoulos B."/>
            <person name="Baker S."/>
            <person name="Barry K."/>
            <person name="Bills G."/>
            <person name="Bluhm B."/>
            <person name="Cannon C."/>
            <person name="Castanera R."/>
            <person name="Culley D."/>
            <person name="Daum C."/>
            <person name="Ezra D."/>
            <person name="Gonzalez J."/>
            <person name="Henrissat B."/>
            <person name="Kuo A."/>
            <person name="Liang C."/>
            <person name="Lipzen A."/>
            <person name="Lutzoni F."/>
            <person name="Magnuson J."/>
            <person name="Mondo S."/>
            <person name="Nolan M."/>
            <person name="Ohm R."/>
            <person name="Pangilinan J."/>
            <person name="Park H.-J."/>
            <person name="Ramirez L."/>
            <person name="Alfaro M."/>
            <person name="Sun H."/>
            <person name="Tritt A."/>
            <person name="Yoshinaga Y."/>
            <person name="Zwiers L.-H."/>
            <person name="Turgeon B."/>
            <person name="Goodwin S."/>
            <person name="Spatafora J."/>
            <person name="Crous P."/>
            <person name="Grigoriev I."/>
        </authorList>
    </citation>
    <scope>NUCLEOTIDE SEQUENCE</scope>
    <source>
        <strain evidence="4">Tuck. ex Michener</strain>
    </source>
</reference>
<evidence type="ECO:0000313" key="5">
    <source>
        <dbReference type="Proteomes" id="UP000800092"/>
    </source>
</evidence>
<feature type="region of interest" description="Disordered" evidence="2">
    <location>
        <begin position="462"/>
        <end position="588"/>
    </location>
</feature>
<proteinExistence type="predicted"/>
<protein>
    <submittedName>
        <fullName evidence="4">Uncharacterized protein</fullName>
    </submittedName>
</protein>
<dbReference type="AlphaFoldDB" id="A0A6A6H3E5"/>
<keyword evidence="1" id="KW-0175">Coiled coil</keyword>
<feature type="chain" id="PRO_5025620860" evidence="3">
    <location>
        <begin position="20"/>
        <end position="588"/>
    </location>
</feature>
<dbReference type="EMBL" id="ML991814">
    <property type="protein sequence ID" value="KAF2232614.1"/>
    <property type="molecule type" value="Genomic_DNA"/>
</dbReference>
<gene>
    <name evidence="4" type="ORF">EV356DRAFT_578300</name>
</gene>
<evidence type="ECO:0000256" key="2">
    <source>
        <dbReference type="SAM" id="MobiDB-lite"/>
    </source>
</evidence>
<organism evidence="4 5">
    <name type="scientific">Viridothelium virens</name>
    <name type="common">Speckled blister lichen</name>
    <name type="synonym">Trypethelium virens</name>
    <dbReference type="NCBI Taxonomy" id="1048519"/>
    <lineage>
        <taxon>Eukaryota</taxon>
        <taxon>Fungi</taxon>
        <taxon>Dikarya</taxon>
        <taxon>Ascomycota</taxon>
        <taxon>Pezizomycotina</taxon>
        <taxon>Dothideomycetes</taxon>
        <taxon>Dothideomycetes incertae sedis</taxon>
        <taxon>Trypetheliales</taxon>
        <taxon>Trypetheliaceae</taxon>
        <taxon>Viridothelium</taxon>
    </lineage>
</organism>
<feature type="region of interest" description="Disordered" evidence="2">
    <location>
        <begin position="326"/>
        <end position="345"/>
    </location>
</feature>
<evidence type="ECO:0000256" key="1">
    <source>
        <dbReference type="SAM" id="Coils"/>
    </source>
</evidence>
<feature type="signal peptide" evidence="3">
    <location>
        <begin position="1"/>
        <end position="19"/>
    </location>
</feature>
<dbReference type="Proteomes" id="UP000800092">
    <property type="component" value="Unassembled WGS sequence"/>
</dbReference>
<feature type="compositionally biased region" description="Low complexity" evidence="2">
    <location>
        <begin position="544"/>
        <end position="553"/>
    </location>
</feature>
<keyword evidence="5" id="KW-1185">Reference proteome</keyword>
<feature type="compositionally biased region" description="Polar residues" evidence="2">
    <location>
        <begin position="465"/>
        <end position="488"/>
    </location>
</feature>
<accession>A0A6A6H3E5</accession>
<feature type="compositionally biased region" description="Low complexity" evidence="2">
    <location>
        <begin position="489"/>
        <end position="505"/>
    </location>
</feature>